<dbReference type="CDD" id="cd14817">
    <property type="entry name" value="D-Ala-D-Ala_dipeptidase_VanX"/>
    <property type="match status" value="1"/>
</dbReference>
<evidence type="ECO:0000256" key="10">
    <source>
        <dbReference type="PIRNR" id="PIRNR026671"/>
    </source>
</evidence>
<dbReference type="GO" id="GO:0008270">
    <property type="term" value="F:zinc ion binding"/>
    <property type="evidence" value="ECO:0007669"/>
    <property type="project" value="UniProtKB-UniRule"/>
</dbReference>
<feature type="active site" description="Proton donor/acceptor" evidence="9">
    <location>
        <position position="232"/>
    </location>
</feature>
<keyword evidence="2 9" id="KW-0645">Protease</keyword>
<dbReference type="GO" id="GO:0008237">
    <property type="term" value="F:metallopeptidase activity"/>
    <property type="evidence" value="ECO:0007669"/>
    <property type="project" value="UniProtKB-KW"/>
</dbReference>
<sequence length="253" mass="28514">MVKNVSSFLLFSLLSLQAISAETPIDSHRPKDFVDITTVAPDVQIDIRYFTSHNFIGRPIKGYKAPVCLLTRPAASAVKQVADRLHPFGLTLKIYDCYRPQTAVNDFIAWAKNPSQIQMKNEFYPQVDKSRLFEEGYIAAKSNHSRGSTLDLTIVPLGSKIPVYHPGQPLVNCAAPAAQRSPDNSLDFGTSFDCFSPLSHPDNVMLTAQQRANRLLLQTLMRDAGFRPLNTEWWHFSLANEPYPQTWFDFPVK</sequence>
<comment type="cofactor">
    <cofactor evidence="9">
        <name>Zn(2+)</name>
        <dbReference type="ChEBI" id="CHEBI:29105"/>
    </cofactor>
    <text evidence="9">Binds 1 zinc ion per subunit.</text>
</comment>
<proteinExistence type="inferred from homology"/>
<evidence type="ECO:0000313" key="12">
    <source>
        <dbReference type="EMBL" id="PNO35830.1"/>
    </source>
</evidence>
<dbReference type="PANTHER" id="PTHR43126:SF1">
    <property type="entry name" value="D-ALANYL-D-ALANINE DIPEPTIDASE"/>
    <property type="match status" value="1"/>
</dbReference>
<dbReference type="PANTHER" id="PTHR43126">
    <property type="entry name" value="D-ALANYL-D-ALANINE DIPEPTIDASE"/>
    <property type="match status" value="1"/>
</dbReference>
<dbReference type="EC" id="3.4.13.22" evidence="9 10"/>
<dbReference type="EMBL" id="JWSP02000004">
    <property type="protein sequence ID" value="PNO35830.1"/>
    <property type="molecule type" value="Genomic_DNA"/>
</dbReference>
<feature type="binding site" evidence="9">
    <location>
        <position position="235"/>
    </location>
    <ligand>
        <name>Zn(2+)</name>
        <dbReference type="ChEBI" id="CHEBI:29105"/>
        <note>catalytic</note>
    </ligand>
</feature>
<dbReference type="GO" id="GO:0160237">
    <property type="term" value="F:D-Ala-D-Ala dipeptidase activity"/>
    <property type="evidence" value="ECO:0007669"/>
    <property type="project" value="UniProtKB-EC"/>
</dbReference>
<accession>A0A2K0JKM7</accession>
<keyword evidence="4 9" id="KW-0378">Hydrolase</keyword>
<keyword evidence="6 9" id="KW-0224">Dipeptidase</keyword>
<evidence type="ECO:0000256" key="4">
    <source>
        <dbReference type="ARBA" id="ARBA00022801"/>
    </source>
</evidence>
<feature type="signal peptide" evidence="11">
    <location>
        <begin position="1"/>
        <end position="20"/>
    </location>
</feature>
<evidence type="ECO:0000256" key="3">
    <source>
        <dbReference type="ARBA" id="ARBA00022723"/>
    </source>
</evidence>
<feature type="binding site" evidence="9">
    <location>
        <position position="151"/>
    </location>
    <ligand>
        <name>Zn(2+)</name>
        <dbReference type="ChEBI" id="CHEBI:29105"/>
        <note>catalytic</note>
    </ligand>
</feature>
<dbReference type="HAMAP" id="MF_01924">
    <property type="entry name" value="A_A_dipeptidase"/>
    <property type="match status" value="1"/>
</dbReference>
<evidence type="ECO:0000256" key="9">
    <source>
        <dbReference type="HAMAP-Rule" id="MF_01924"/>
    </source>
</evidence>
<dbReference type="Proteomes" id="UP000236163">
    <property type="component" value="Unassembled WGS sequence"/>
</dbReference>
<dbReference type="AlphaFoldDB" id="A0A2K0JKM7"/>
<keyword evidence="11" id="KW-0732">Signal</keyword>
<evidence type="ECO:0000256" key="2">
    <source>
        <dbReference type="ARBA" id="ARBA00022670"/>
    </source>
</evidence>
<evidence type="ECO:0000256" key="8">
    <source>
        <dbReference type="ARBA" id="ARBA00023316"/>
    </source>
</evidence>
<name>A0A2K0JKM7_SALHO</name>
<evidence type="ECO:0000256" key="11">
    <source>
        <dbReference type="SAM" id="SignalP"/>
    </source>
</evidence>
<dbReference type="GO" id="GO:0071555">
    <property type="term" value="P:cell wall organization"/>
    <property type="evidence" value="ECO:0007669"/>
    <property type="project" value="UniProtKB-KW"/>
</dbReference>
<dbReference type="STRING" id="523831.SEHO0A_01532"/>
<keyword evidence="8 10" id="KW-0961">Cell wall biogenesis/degradation</keyword>
<keyword evidence="5 9" id="KW-0862">Zinc</keyword>
<dbReference type="SUPFAM" id="SSF55166">
    <property type="entry name" value="Hedgehog/DD-peptidase"/>
    <property type="match status" value="1"/>
</dbReference>
<comment type="function">
    <text evidence="9 10">Catalyzes hydrolysis of the D-alanyl-D-alanine dipeptide.</text>
</comment>
<comment type="caution">
    <text evidence="12">The sequence shown here is derived from an EMBL/GenBank/DDBJ whole genome shotgun (WGS) entry which is preliminary data.</text>
</comment>
<protein>
    <recommendedName>
        <fullName evidence="9 10">D-alanyl-D-alanine dipeptidase</fullName>
        <shortName evidence="9 10">D-Ala-D-Ala dipeptidase</shortName>
        <ecNumber evidence="9 10">3.4.13.22</ecNumber>
    </recommendedName>
</protein>
<evidence type="ECO:0000256" key="1">
    <source>
        <dbReference type="ARBA" id="ARBA00001362"/>
    </source>
</evidence>
<dbReference type="InterPro" id="IPR000755">
    <property type="entry name" value="A_A_dipeptidase"/>
</dbReference>
<dbReference type="Gene3D" id="3.30.1380.10">
    <property type="match status" value="1"/>
</dbReference>
<keyword evidence="3 9" id="KW-0479">Metal-binding</keyword>
<dbReference type="Pfam" id="PF01427">
    <property type="entry name" value="Peptidase_M15"/>
    <property type="match status" value="2"/>
</dbReference>
<comment type="catalytic activity">
    <reaction evidence="1 9 10">
        <text>D-alanyl-D-alanine + H2O = 2 D-alanine</text>
        <dbReference type="Rhea" id="RHEA:20661"/>
        <dbReference type="ChEBI" id="CHEBI:15377"/>
        <dbReference type="ChEBI" id="CHEBI:57416"/>
        <dbReference type="ChEBI" id="CHEBI:57822"/>
        <dbReference type="EC" id="3.4.13.22"/>
    </reaction>
</comment>
<feature type="chain" id="PRO_5030049934" description="D-alanyl-D-alanine dipeptidase" evidence="11">
    <location>
        <begin position="21"/>
        <end position="253"/>
    </location>
</feature>
<keyword evidence="7 9" id="KW-0482">Metalloprotease</keyword>
<organism evidence="12 13">
    <name type="scientific">Salmonella enterica subsp. houtenae serovar 50:g,z51:-</name>
    <dbReference type="NCBI Taxonomy" id="1173947"/>
    <lineage>
        <taxon>Bacteria</taxon>
        <taxon>Pseudomonadati</taxon>
        <taxon>Pseudomonadota</taxon>
        <taxon>Gammaproteobacteria</taxon>
        <taxon>Enterobacterales</taxon>
        <taxon>Enterobacteriaceae</taxon>
        <taxon>Salmonella</taxon>
    </lineage>
</organism>
<reference evidence="13" key="1">
    <citation type="submission" date="2017-12" db="EMBL/GenBank/DDBJ databases">
        <title>FDA dAtabase for Regulatory Grade micrObial Sequences (FDA-ARGOS): Supporting development and validation of Infectious Disease Dx tests.</title>
        <authorList>
            <person name="Sichtig H."/>
            <person name="Tallon L."/>
            <person name="Sadzewicz L."/>
            <person name="Sengamalay N."/>
            <person name="Nagaraj S."/>
            <person name="Vavikolanu K."/>
            <person name="Aluvathingal J."/>
            <person name="Nadendla S."/>
            <person name="Pirone D.C."/>
            <person name="Hoffman M."/>
            <person name="Muruvanda T."/>
            <person name="Allard M."/>
            <person name="Evans P."/>
        </authorList>
    </citation>
    <scope>NUCLEOTIDE SEQUENCE [LARGE SCALE GENOMIC DNA]</scope>
    <source>
        <strain evidence="13">FDAARGOS_55</strain>
    </source>
</reference>
<gene>
    <name evidence="9" type="primary">ddpX</name>
    <name evidence="12" type="ORF">RK55_018975</name>
</gene>
<comment type="similarity">
    <text evidence="9 10">Belongs to the peptidase M15D family.</text>
</comment>
<evidence type="ECO:0000256" key="6">
    <source>
        <dbReference type="ARBA" id="ARBA00022997"/>
    </source>
</evidence>
<evidence type="ECO:0000313" key="13">
    <source>
        <dbReference type="Proteomes" id="UP000236163"/>
    </source>
</evidence>
<evidence type="ECO:0000256" key="7">
    <source>
        <dbReference type="ARBA" id="ARBA00023049"/>
    </source>
</evidence>
<feature type="site" description="Transition state stabilizer" evidence="9">
    <location>
        <position position="99"/>
    </location>
</feature>
<feature type="binding site" evidence="9">
    <location>
        <position position="144"/>
    </location>
    <ligand>
        <name>Zn(2+)</name>
        <dbReference type="ChEBI" id="CHEBI:29105"/>
        <note>catalytic</note>
    </ligand>
</feature>
<dbReference type="GO" id="GO:0006508">
    <property type="term" value="P:proteolysis"/>
    <property type="evidence" value="ECO:0007669"/>
    <property type="project" value="UniProtKB-KW"/>
</dbReference>
<dbReference type="InterPro" id="IPR009045">
    <property type="entry name" value="Zn_M74/Hedgehog-like"/>
</dbReference>
<evidence type="ECO:0000256" key="5">
    <source>
        <dbReference type="ARBA" id="ARBA00022833"/>
    </source>
</evidence>
<dbReference type="PIRSF" id="PIRSF026671">
    <property type="entry name" value="AA_dipeptidase"/>
    <property type="match status" value="1"/>
</dbReference>